<dbReference type="EMBL" id="LWLG01000017">
    <property type="protein sequence ID" value="OAQ20043.1"/>
    <property type="molecule type" value="Genomic_DNA"/>
</dbReference>
<keyword evidence="2" id="KW-1185">Reference proteome</keyword>
<dbReference type="STRING" id="999894.TDIS_1862"/>
<comment type="caution">
    <text evidence="1">The sequence shown here is derived from an EMBL/GenBank/DDBJ whole genome shotgun (WGS) entry which is preliminary data.</text>
</comment>
<accession>A0A179D224</accession>
<gene>
    <name evidence="1" type="ORF">TDIS_1862</name>
</gene>
<sequence length="56" mass="6525">MKVLGRKAPFSPAEVFPEVAFGLENLGYPERELENKLSINPSYRQQKWRIVVYSQL</sequence>
<reference evidence="1 2" key="1">
    <citation type="submission" date="2016-04" db="EMBL/GenBank/DDBJ databases">
        <title>Genome analysis of Thermosulfurimonas dismutans, the first thermophilic sulfur-disproportionating bacterium of the phylum Thermodesulfobacteria.</title>
        <authorList>
            <person name="Mardanov A.V."/>
            <person name="Beletsky A.V."/>
            <person name="Kadnikov V.V."/>
            <person name="Slobodkin A.I."/>
            <person name="Ravin N.V."/>
        </authorList>
    </citation>
    <scope>NUCLEOTIDE SEQUENCE [LARGE SCALE GENOMIC DNA]</scope>
    <source>
        <strain evidence="1 2">S95</strain>
    </source>
</reference>
<dbReference type="AlphaFoldDB" id="A0A179D224"/>
<dbReference type="Proteomes" id="UP000078390">
    <property type="component" value="Unassembled WGS sequence"/>
</dbReference>
<evidence type="ECO:0000313" key="1">
    <source>
        <dbReference type="EMBL" id="OAQ20043.1"/>
    </source>
</evidence>
<protein>
    <submittedName>
        <fullName evidence="1">Uncharacterized protein</fullName>
    </submittedName>
</protein>
<name>A0A179D224_9BACT</name>
<proteinExistence type="predicted"/>
<organism evidence="1 2">
    <name type="scientific">Thermosulfurimonas dismutans</name>
    <dbReference type="NCBI Taxonomy" id="999894"/>
    <lineage>
        <taxon>Bacteria</taxon>
        <taxon>Pseudomonadati</taxon>
        <taxon>Thermodesulfobacteriota</taxon>
        <taxon>Thermodesulfobacteria</taxon>
        <taxon>Thermodesulfobacteriales</taxon>
        <taxon>Thermodesulfobacteriaceae</taxon>
        <taxon>Thermosulfurimonas</taxon>
    </lineage>
</organism>
<evidence type="ECO:0000313" key="2">
    <source>
        <dbReference type="Proteomes" id="UP000078390"/>
    </source>
</evidence>